<gene>
    <name evidence="2" type="ORF">S01H1_38740</name>
</gene>
<organism evidence="2">
    <name type="scientific">marine sediment metagenome</name>
    <dbReference type="NCBI Taxonomy" id="412755"/>
    <lineage>
        <taxon>unclassified sequences</taxon>
        <taxon>metagenomes</taxon>
        <taxon>ecological metagenomes</taxon>
    </lineage>
</organism>
<feature type="region of interest" description="Disordered" evidence="1">
    <location>
        <begin position="135"/>
        <end position="154"/>
    </location>
</feature>
<proteinExistence type="predicted"/>
<comment type="caution">
    <text evidence="2">The sequence shown here is derived from an EMBL/GenBank/DDBJ whole genome shotgun (WGS) entry which is preliminary data.</text>
</comment>
<protein>
    <submittedName>
        <fullName evidence="2">Uncharacterized protein</fullName>
    </submittedName>
</protein>
<evidence type="ECO:0000256" key="1">
    <source>
        <dbReference type="SAM" id="MobiDB-lite"/>
    </source>
</evidence>
<dbReference type="EMBL" id="BARS01024402">
    <property type="protein sequence ID" value="GAG07455.1"/>
    <property type="molecule type" value="Genomic_DNA"/>
</dbReference>
<evidence type="ECO:0000313" key="2">
    <source>
        <dbReference type="EMBL" id="GAG07455.1"/>
    </source>
</evidence>
<name>X0UP80_9ZZZZ</name>
<feature type="compositionally biased region" description="Basic and acidic residues" evidence="1">
    <location>
        <begin position="135"/>
        <end position="144"/>
    </location>
</feature>
<accession>X0UP80</accession>
<dbReference type="AlphaFoldDB" id="X0UP80"/>
<sequence>DPLAPIRQQLMSLSAQVPGMVEARKAQIGAQFGAARERGLGEIAETVRGRRGWGPTSIQARLGTELRGELGRAQAGAELGAEEWGLSAQMRALGGAGGMVSPEMPEEEPWWQDVLGAVGETVGYGGLEDVFKKREEEPGEEIRGRMGKIRSIQV</sequence>
<reference evidence="2" key="1">
    <citation type="journal article" date="2014" name="Front. Microbiol.">
        <title>High frequency of phylogenetically diverse reductive dehalogenase-homologous genes in deep subseafloor sedimentary metagenomes.</title>
        <authorList>
            <person name="Kawai M."/>
            <person name="Futagami T."/>
            <person name="Toyoda A."/>
            <person name="Takaki Y."/>
            <person name="Nishi S."/>
            <person name="Hori S."/>
            <person name="Arai W."/>
            <person name="Tsubouchi T."/>
            <person name="Morono Y."/>
            <person name="Uchiyama I."/>
            <person name="Ito T."/>
            <person name="Fujiyama A."/>
            <person name="Inagaki F."/>
            <person name="Takami H."/>
        </authorList>
    </citation>
    <scope>NUCLEOTIDE SEQUENCE</scope>
    <source>
        <strain evidence="2">Expedition CK06-06</strain>
    </source>
</reference>
<feature type="non-terminal residue" evidence="2">
    <location>
        <position position="1"/>
    </location>
</feature>